<proteinExistence type="predicted"/>
<gene>
    <name evidence="1" type="ORF">COO20_13095</name>
</gene>
<evidence type="ECO:0000313" key="1">
    <source>
        <dbReference type="EMBL" id="PKR53476.1"/>
    </source>
</evidence>
<sequence>MSVDNYAGFLPPVFANRPDGEDVTLRTFIVGDALPDHDVADIPPALQMFFDLVAPAMERAGSNGFAHLWLDHHPHEQPGWRLSVAHVGSLAELDAALEKPLARLAKSLTLADFETANWDETRPLWRKRAEPVRLVFWGSFGRHVRAVLGHGDASAFYLPLGSGLRSDHPLATLPLLEDMLGSRQLVQDGGIGFEAALQIGIALGRSHLIESWIEAGGAEKEPFFRPMQIWHQAWLTHAVMDLAVSALAMSGQPPLPALDYGVTATPARRKAALDGLSGWLTGVFFTEDRPALRNAFVAGVQNAVWLDPDLQQYVQPAQRDEIIQGLVPYCRWFLAMALYNHLSNLGEGRVSADQAGFYELLISSLPELAALNDLSTRRDIEQHIIRIDAPRAAAAFDALVIPFCDLLMPRLALAATRS</sequence>
<organism evidence="1 2">
    <name type="scientific">Thalassospira marina</name>
    <dbReference type="NCBI Taxonomy" id="2048283"/>
    <lineage>
        <taxon>Bacteria</taxon>
        <taxon>Pseudomonadati</taxon>
        <taxon>Pseudomonadota</taxon>
        <taxon>Alphaproteobacteria</taxon>
        <taxon>Rhodospirillales</taxon>
        <taxon>Thalassospiraceae</taxon>
        <taxon>Thalassospira</taxon>
    </lineage>
</organism>
<dbReference type="Proteomes" id="UP000233597">
    <property type="component" value="Unassembled WGS sequence"/>
</dbReference>
<accession>A0A2N3KSK3</accession>
<comment type="caution">
    <text evidence="1">The sequence shown here is derived from an EMBL/GenBank/DDBJ whole genome shotgun (WGS) entry which is preliminary data.</text>
</comment>
<dbReference type="RefSeq" id="WP_101267238.1">
    <property type="nucleotide sequence ID" value="NZ_NWTK01000008.1"/>
</dbReference>
<evidence type="ECO:0000313" key="2">
    <source>
        <dbReference type="Proteomes" id="UP000233597"/>
    </source>
</evidence>
<protein>
    <submittedName>
        <fullName evidence="1">Uncharacterized protein</fullName>
    </submittedName>
</protein>
<dbReference type="EMBL" id="NWTK01000008">
    <property type="protein sequence ID" value="PKR53476.1"/>
    <property type="molecule type" value="Genomic_DNA"/>
</dbReference>
<dbReference type="AlphaFoldDB" id="A0A2N3KSK3"/>
<dbReference type="OrthoDB" id="7319935at2"/>
<reference evidence="1 2" key="1">
    <citation type="submission" date="2017-09" db="EMBL/GenBank/DDBJ databases">
        <title>Biodiversity and function of Thalassospira species in the particle-attached aromatic-hydrocarbon-degrading consortia from the surface seawater of the South China Sea.</title>
        <authorList>
            <person name="Dong C."/>
            <person name="Liu R."/>
            <person name="Shao Z."/>
        </authorList>
    </citation>
    <scope>NUCLEOTIDE SEQUENCE [LARGE SCALE GENOMIC DNA]</scope>
    <source>
        <strain evidence="1 2">CSC1P2</strain>
    </source>
</reference>
<name>A0A2N3KSK3_9PROT</name>